<dbReference type="PANTHER" id="PTHR42759">
    <property type="entry name" value="MOXR FAMILY PROTEIN"/>
    <property type="match status" value="1"/>
</dbReference>
<dbReference type="Proteomes" id="UP000324269">
    <property type="component" value="Unassembled WGS sequence"/>
</dbReference>
<dbReference type="InterPro" id="IPR027417">
    <property type="entry name" value="P-loop_NTPase"/>
</dbReference>
<sequence>MNLEDKEHQFKNASLKIKEVKEEVQRFIVGQEEIVEGVLWSILAGGHTLLEGLPGLGKTMLVRTLADVMDLSFSRIQFTPDLMPTDITGTMVMKQSRDDQHPFVFHQGPLFHHLVLADEINRSTPKTQSALLEAMAENTVTVVGETMTLEKPFFVLATQNPIDLEGTYPLPEAQVDRFMCKILVSYPTKSELKQIIQRTTGTEDIVLEKRLNQAELLSIQDLVKEIMVTDEMIDFAIDLIDATHPKSERTTERIKQYVEFGSGPRGLQNVILMSKARALTQGRYHVSIGDLKKVAPLVLRHRMILNFEGEAMNVGTDELILEMIDFVQKGESQ</sequence>
<name>A0A5D4TZ97_9BACI</name>
<dbReference type="PIRSF" id="PIRSF002849">
    <property type="entry name" value="AAA_ATPase_chaperone_MoxR_prd"/>
    <property type="match status" value="1"/>
</dbReference>
<feature type="domain" description="ChlI/MoxR AAA lid" evidence="2">
    <location>
        <begin position="252"/>
        <end position="311"/>
    </location>
</feature>
<accession>A0A5D4TZ97</accession>
<dbReference type="GO" id="GO:0016887">
    <property type="term" value="F:ATP hydrolysis activity"/>
    <property type="evidence" value="ECO:0007669"/>
    <property type="project" value="InterPro"/>
</dbReference>
<evidence type="ECO:0000259" key="1">
    <source>
        <dbReference type="Pfam" id="PF07726"/>
    </source>
</evidence>
<organism evidence="3 4">
    <name type="scientific">Rossellomorea aquimaris</name>
    <dbReference type="NCBI Taxonomy" id="189382"/>
    <lineage>
        <taxon>Bacteria</taxon>
        <taxon>Bacillati</taxon>
        <taxon>Bacillota</taxon>
        <taxon>Bacilli</taxon>
        <taxon>Bacillales</taxon>
        <taxon>Bacillaceae</taxon>
        <taxon>Rossellomorea</taxon>
    </lineage>
</organism>
<dbReference type="RefSeq" id="WP_148968583.1">
    <property type="nucleotide sequence ID" value="NZ_CANLNA010000003.1"/>
</dbReference>
<evidence type="ECO:0000313" key="4">
    <source>
        <dbReference type="Proteomes" id="UP000324269"/>
    </source>
</evidence>
<dbReference type="GO" id="GO:0005524">
    <property type="term" value="F:ATP binding"/>
    <property type="evidence" value="ECO:0007669"/>
    <property type="project" value="InterPro"/>
</dbReference>
<proteinExistence type="predicted"/>
<dbReference type="Gene3D" id="1.10.8.80">
    <property type="entry name" value="Magnesium chelatase subunit I, C-Terminal domain"/>
    <property type="match status" value="1"/>
</dbReference>
<dbReference type="Gene3D" id="3.40.50.300">
    <property type="entry name" value="P-loop containing nucleotide triphosphate hydrolases"/>
    <property type="match status" value="1"/>
</dbReference>
<evidence type="ECO:0000259" key="2">
    <source>
        <dbReference type="Pfam" id="PF17863"/>
    </source>
</evidence>
<dbReference type="InterPro" id="IPR011703">
    <property type="entry name" value="ATPase_AAA-3"/>
</dbReference>
<dbReference type="OrthoDB" id="9808397at2"/>
<evidence type="ECO:0000313" key="3">
    <source>
        <dbReference type="EMBL" id="TYS85735.1"/>
    </source>
</evidence>
<dbReference type="Pfam" id="PF17863">
    <property type="entry name" value="AAA_lid_2"/>
    <property type="match status" value="1"/>
</dbReference>
<dbReference type="PANTHER" id="PTHR42759:SF1">
    <property type="entry name" value="MAGNESIUM-CHELATASE SUBUNIT CHLD"/>
    <property type="match status" value="1"/>
</dbReference>
<comment type="caution">
    <text evidence="3">The sequence shown here is derived from an EMBL/GenBank/DDBJ whole genome shotgun (WGS) entry which is preliminary data.</text>
</comment>
<dbReference type="SUPFAM" id="SSF52540">
    <property type="entry name" value="P-loop containing nucleoside triphosphate hydrolases"/>
    <property type="match status" value="1"/>
</dbReference>
<reference evidence="3 4" key="1">
    <citation type="submission" date="2019-08" db="EMBL/GenBank/DDBJ databases">
        <title>Bacillus genomes from the desert of Cuatro Cienegas, Coahuila.</title>
        <authorList>
            <person name="Olmedo-Alvarez G."/>
        </authorList>
    </citation>
    <scope>NUCLEOTIDE SEQUENCE [LARGE SCALE GENOMIC DNA]</scope>
    <source>
        <strain evidence="3 4">CH87b_3T</strain>
    </source>
</reference>
<dbReference type="AlphaFoldDB" id="A0A5D4TZ97"/>
<dbReference type="Pfam" id="PF07726">
    <property type="entry name" value="AAA_3"/>
    <property type="match status" value="1"/>
</dbReference>
<dbReference type="InterPro" id="IPR041628">
    <property type="entry name" value="ChlI/MoxR_AAA_lid"/>
</dbReference>
<protein>
    <submittedName>
        <fullName evidence="3">AAA domain-containing protein</fullName>
    </submittedName>
</protein>
<dbReference type="InterPro" id="IPR050764">
    <property type="entry name" value="CbbQ/NirQ/NorQ/GpvN"/>
</dbReference>
<dbReference type="CDD" id="cd00009">
    <property type="entry name" value="AAA"/>
    <property type="match status" value="1"/>
</dbReference>
<feature type="domain" description="ATPase AAA-3" evidence="1">
    <location>
        <begin position="47"/>
        <end position="179"/>
    </location>
</feature>
<dbReference type="EMBL" id="VTEZ01000003">
    <property type="protein sequence ID" value="TYS85735.1"/>
    <property type="molecule type" value="Genomic_DNA"/>
</dbReference>
<gene>
    <name evidence="3" type="ORF">FZC85_12235</name>
</gene>